<gene>
    <name evidence="3" type="ORF">PNOK_0262400</name>
</gene>
<accession>A0A286USV4</accession>
<name>A0A286USV4_9AGAM</name>
<dbReference type="SUPFAM" id="SSF53474">
    <property type="entry name" value="alpha/beta-Hydrolases"/>
    <property type="match status" value="1"/>
</dbReference>
<dbReference type="InParanoid" id="A0A286USV4"/>
<dbReference type="InterPro" id="IPR018712">
    <property type="entry name" value="Tle1-like_cat"/>
</dbReference>
<keyword evidence="4" id="KW-1185">Reference proteome</keyword>
<dbReference type="Proteomes" id="UP000217199">
    <property type="component" value="Unassembled WGS sequence"/>
</dbReference>
<proteinExistence type="predicted"/>
<reference evidence="3 4" key="1">
    <citation type="journal article" date="2017" name="Mol. Ecol.">
        <title>Comparative and population genomic landscape of Phellinus noxius: A hypervariable fungus causing root rot in trees.</title>
        <authorList>
            <person name="Chung C.L."/>
            <person name="Lee T.J."/>
            <person name="Akiba M."/>
            <person name="Lee H.H."/>
            <person name="Kuo T.H."/>
            <person name="Liu D."/>
            <person name="Ke H.M."/>
            <person name="Yokoi T."/>
            <person name="Roa M.B."/>
            <person name="Lu M.J."/>
            <person name="Chang Y.Y."/>
            <person name="Ann P.J."/>
            <person name="Tsai J.N."/>
            <person name="Chen C.Y."/>
            <person name="Tzean S.S."/>
            <person name="Ota Y."/>
            <person name="Hattori T."/>
            <person name="Sahashi N."/>
            <person name="Liou R.F."/>
            <person name="Kikuchi T."/>
            <person name="Tsai I.J."/>
        </authorList>
    </citation>
    <scope>NUCLEOTIDE SEQUENCE [LARGE SCALE GENOMIC DNA]</scope>
    <source>
        <strain evidence="3 4">FFPRI411160</strain>
    </source>
</reference>
<dbReference type="InterPro" id="IPR029058">
    <property type="entry name" value="AB_hydrolase_fold"/>
</dbReference>
<evidence type="ECO:0000313" key="3">
    <source>
        <dbReference type="EMBL" id="PAV22667.1"/>
    </source>
</evidence>
<organism evidence="3 4">
    <name type="scientific">Pyrrhoderma noxium</name>
    <dbReference type="NCBI Taxonomy" id="2282107"/>
    <lineage>
        <taxon>Eukaryota</taxon>
        <taxon>Fungi</taxon>
        <taxon>Dikarya</taxon>
        <taxon>Basidiomycota</taxon>
        <taxon>Agaricomycotina</taxon>
        <taxon>Agaricomycetes</taxon>
        <taxon>Hymenochaetales</taxon>
        <taxon>Hymenochaetaceae</taxon>
        <taxon>Pyrrhoderma</taxon>
    </lineage>
</organism>
<dbReference type="PANTHER" id="PTHR33840:SF2">
    <property type="entry name" value="TLE1 PHOSPHOLIPASE DOMAIN-CONTAINING PROTEIN"/>
    <property type="match status" value="1"/>
</dbReference>
<feature type="domain" description="T6SS Phospholipase effector Tle1-like catalytic" evidence="2">
    <location>
        <begin position="70"/>
        <end position="395"/>
    </location>
</feature>
<dbReference type="PANTHER" id="PTHR33840">
    <property type="match status" value="1"/>
</dbReference>
<feature type="region of interest" description="Disordered" evidence="1">
    <location>
        <begin position="1"/>
        <end position="39"/>
    </location>
</feature>
<dbReference type="OrthoDB" id="3162439at2759"/>
<evidence type="ECO:0000256" key="1">
    <source>
        <dbReference type="SAM" id="MobiDB-lite"/>
    </source>
</evidence>
<dbReference type="Pfam" id="PF09994">
    <property type="entry name" value="T6SS_Tle1-like_cat"/>
    <property type="match status" value="1"/>
</dbReference>
<dbReference type="AlphaFoldDB" id="A0A286USV4"/>
<evidence type="ECO:0000259" key="2">
    <source>
        <dbReference type="Pfam" id="PF09994"/>
    </source>
</evidence>
<protein>
    <recommendedName>
        <fullName evidence="2">T6SS Phospholipase effector Tle1-like catalytic domain-containing protein</fullName>
    </recommendedName>
</protein>
<sequence>MGRSEKAPITESPIASNFAATSRTQSGEPDFETASEPHMNLRAHSKALSLDTEYKGSIIPPSSKARHKQRTLVLCFDGTGDQFDNDNSNVVNFFSLLAKGQSKQQLVYYQAGIGTYTIPHIATPWSSKLRKTIDMMFGTSLNHHVMSGYEFLMQNYKRGDRICIFGFSRGAYTARALAGMIEKVGLLPAGNHQQVPFAYKMYMKDDEEGWKQSCLFKKFFSMDVDIEFVGVWDTVDSVGIFPRHVPFTKKNTCVKTFRHAISLDEHRVKFKANLFDKAVTSESQNTDFSYTPFSQRRTNWRRRFSRKKDDAEILHEIEEKLEKNPVLQKELGKTVKKDKYNKGSKLQEQYTDKTKETDVLEVWFAGCHTDVGGGSVPNETHYALARIPLRWMIRQCFLANSGIQFQKDRLHEVGLDPELLYPIVQPRKFFKNEMVFEHNHLCSKCSTDSPARESFLEKDGDSSTDSQNVSVVVDEEHEELHDALSPVFDQLALRRGWWILELLPLFHRYELPDGNSIKTLSINAGRSRIVPQQKRDGIHVHRSVKVRMEAEAKALGKKYSPRVKLECDPTWVD</sequence>
<dbReference type="STRING" id="2282107.A0A286USV4"/>
<dbReference type="EMBL" id="NBII01000002">
    <property type="protein sequence ID" value="PAV22667.1"/>
    <property type="molecule type" value="Genomic_DNA"/>
</dbReference>
<evidence type="ECO:0000313" key="4">
    <source>
        <dbReference type="Proteomes" id="UP000217199"/>
    </source>
</evidence>
<feature type="compositionally biased region" description="Polar residues" evidence="1">
    <location>
        <begin position="13"/>
        <end position="27"/>
    </location>
</feature>
<comment type="caution">
    <text evidence="3">The sequence shown here is derived from an EMBL/GenBank/DDBJ whole genome shotgun (WGS) entry which is preliminary data.</text>
</comment>